<keyword evidence="2" id="KW-1185">Reference proteome</keyword>
<dbReference type="eggNOG" id="arCOG02462">
    <property type="taxonomic scope" value="Archaea"/>
</dbReference>
<evidence type="ECO:0000313" key="1">
    <source>
        <dbReference type="EMBL" id="ABM80673.1"/>
    </source>
</evidence>
<dbReference type="PANTHER" id="PTHR31118:SF12">
    <property type="entry name" value="CYCLASE-LIKE PROTEIN 2"/>
    <property type="match status" value="1"/>
</dbReference>
<organism evidence="1 2">
    <name type="scientific">Hyperthermus butylicus (strain DSM 5456 / JCM 9403 / PLM1-5)</name>
    <dbReference type="NCBI Taxonomy" id="415426"/>
    <lineage>
        <taxon>Archaea</taxon>
        <taxon>Thermoproteota</taxon>
        <taxon>Thermoprotei</taxon>
        <taxon>Desulfurococcales</taxon>
        <taxon>Pyrodictiaceae</taxon>
        <taxon>Hyperthermus</taxon>
    </lineage>
</organism>
<accession>A2BL12</accession>
<dbReference type="GO" id="GO:0019441">
    <property type="term" value="P:L-tryptophan catabolic process to kynurenine"/>
    <property type="evidence" value="ECO:0007669"/>
    <property type="project" value="InterPro"/>
</dbReference>
<dbReference type="KEGG" id="hbu:Hbut_0820"/>
<name>A2BL12_HYPBU</name>
<protein>
    <submittedName>
        <fullName evidence="1">Universally conserved protein</fullName>
    </submittedName>
</protein>
<sequence length="213" mass="23509">MRIVDLTMTLKTGAPVFPGDPLPIVRTWTTIREHGYYSNLLVFGEHTGTHVDAPAHFIEDAPTVDEVPIERFMGRGVVIDASSLDGKALINKEFIEAELKKLGVNVGPGWVVLFYTGHDEKAGKPEWFEHPGLDESGARYLAERNVNAVGIDAPSIDHEPFPGHRILLSRGILIYENLTNLRELLGRPGFQFIGLAAEDSERLSESGARHSDT</sequence>
<dbReference type="EnsemblBacteria" id="ABM80673">
    <property type="protein sequence ID" value="ABM80673"/>
    <property type="gene ID" value="Hbut_0820"/>
</dbReference>
<dbReference type="EMBL" id="CP000493">
    <property type="protein sequence ID" value="ABM80673.1"/>
    <property type="molecule type" value="Genomic_DNA"/>
</dbReference>
<dbReference type="HOGENOM" id="CLU_030671_3_0_2"/>
<dbReference type="Proteomes" id="UP000002593">
    <property type="component" value="Chromosome"/>
</dbReference>
<dbReference type="PANTHER" id="PTHR31118">
    <property type="entry name" value="CYCLASE-LIKE PROTEIN 2"/>
    <property type="match status" value="1"/>
</dbReference>
<reference evidence="1 2" key="1">
    <citation type="journal article" date="2007" name="Archaea">
        <title>The genome of Hyperthermus butylicus: a sulfur-reducing, peptide fermenting, neutrophilic Crenarchaeote growing up to 108 degrees C.</title>
        <authorList>
            <person name="Brugger K."/>
            <person name="Chen L."/>
            <person name="Stark M."/>
            <person name="Zibat A."/>
            <person name="Redder P."/>
            <person name="Ruepp A."/>
            <person name="Awayez M."/>
            <person name="She Q."/>
            <person name="Garrett R.A."/>
            <person name="Klenk H.P."/>
        </authorList>
    </citation>
    <scope>NUCLEOTIDE SEQUENCE [LARGE SCALE GENOMIC DNA]</scope>
    <source>
        <strain evidence="2">DSM 5456 / JCM 9403 / PLM1-5</strain>
    </source>
</reference>
<dbReference type="InterPro" id="IPR037175">
    <property type="entry name" value="KFase_sf"/>
</dbReference>
<dbReference type="GO" id="GO:0004061">
    <property type="term" value="F:arylformamidase activity"/>
    <property type="evidence" value="ECO:0007669"/>
    <property type="project" value="InterPro"/>
</dbReference>
<dbReference type="Gene3D" id="3.50.30.50">
    <property type="entry name" value="Putative cyclase"/>
    <property type="match status" value="1"/>
</dbReference>
<dbReference type="Pfam" id="PF04199">
    <property type="entry name" value="Cyclase"/>
    <property type="match status" value="1"/>
</dbReference>
<evidence type="ECO:0000313" key="2">
    <source>
        <dbReference type="Proteomes" id="UP000002593"/>
    </source>
</evidence>
<dbReference type="AlphaFoldDB" id="A2BL12"/>
<gene>
    <name evidence="1" type="ordered locus">Hbut_0820</name>
</gene>
<proteinExistence type="predicted"/>
<dbReference type="RefSeq" id="WP_011821991.1">
    <property type="nucleotide sequence ID" value="NC_008818.1"/>
</dbReference>
<dbReference type="GeneID" id="4782056"/>
<dbReference type="SUPFAM" id="SSF102198">
    <property type="entry name" value="Putative cyclase"/>
    <property type="match status" value="1"/>
</dbReference>
<dbReference type="InterPro" id="IPR007325">
    <property type="entry name" value="KFase/CYL"/>
</dbReference>